<evidence type="ECO:0000256" key="1">
    <source>
        <dbReference type="ARBA" id="ARBA00004141"/>
    </source>
</evidence>
<proteinExistence type="inferred from homology"/>
<evidence type="ECO:0000259" key="8">
    <source>
        <dbReference type="Pfam" id="PF20684"/>
    </source>
</evidence>
<comment type="subcellular location">
    <subcellularLocation>
        <location evidence="1">Membrane</location>
        <topology evidence="1">Multi-pass membrane protein</topology>
    </subcellularLocation>
</comment>
<evidence type="ECO:0000256" key="6">
    <source>
        <dbReference type="SAM" id="MobiDB-lite"/>
    </source>
</evidence>
<protein>
    <recommendedName>
        <fullName evidence="8">Rhodopsin domain-containing protein</fullName>
    </recommendedName>
</protein>
<keyword evidence="4 7" id="KW-0472">Membrane</keyword>
<feature type="transmembrane region" description="Helical" evidence="7">
    <location>
        <begin position="197"/>
        <end position="217"/>
    </location>
</feature>
<feature type="transmembrane region" description="Helical" evidence="7">
    <location>
        <begin position="42"/>
        <end position="68"/>
    </location>
</feature>
<evidence type="ECO:0000256" key="5">
    <source>
        <dbReference type="ARBA" id="ARBA00038359"/>
    </source>
</evidence>
<keyword evidence="2 7" id="KW-0812">Transmembrane</keyword>
<feature type="region of interest" description="Disordered" evidence="6">
    <location>
        <begin position="274"/>
        <end position="300"/>
    </location>
</feature>
<dbReference type="Pfam" id="PF20684">
    <property type="entry name" value="Fung_rhodopsin"/>
    <property type="match status" value="1"/>
</dbReference>
<dbReference type="STRING" id="40998.A0A2P7YF12"/>
<dbReference type="PANTHER" id="PTHR33048">
    <property type="entry name" value="PTH11-LIKE INTEGRAL MEMBRANE PROTEIN (AFU_ORTHOLOGUE AFUA_5G11245)"/>
    <property type="match status" value="1"/>
</dbReference>
<reference evidence="9 10" key="1">
    <citation type="submission" date="2017-05" db="EMBL/GenBank/DDBJ databases">
        <title>Draft genome sequence of Elsinoe australis.</title>
        <authorList>
            <person name="Cheng Q."/>
        </authorList>
    </citation>
    <scope>NUCLEOTIDE SEQUENCE [LARGE SCALE GENOMIC DNA]</scope>
    <source>
        <strain evidence="9 10">NL1</strain>
    </source>
</reference>
<dbReference type="GO" id="GO:0016020">
    <property type="term" value="C:membrane"/>
    <property type="evidence" value="ECO:0007669"/>
    <property type="project" value="UniProtKB-SubCell"/>
</dbReference>
<evidence type="ECO:0000256" key="2">
    <source>
        <dbReference type="ARBA" id="ARBA00022692"/>
    </source>
</evidence>
<keyword evidence="3 7" id="KW-1133">Transmembrane helix</keyword>
<evidence type="ECO:0000256" key="7">
    <source>
        <dbReference type="SAM" id="Phobius"/>
    </source>
</evidence>
<dbReference type="EMBL" id="NHZQ01000447">
    <property type="protein sequence ID" value="PSK34545.1"/>
    <property type="molecule type" value="Genomic_DNA"/>
</dbReference>
<sequence>MMELTQAELFSASIILAVFSIVIVGLRCVARAMIRGFWIDDYLMIATQNVFIITCVLSLLGAVDGLGVRDQNIAKGYPGPKNQIDARQFHLGLVKTSIALALYRITNSKVIKCYLWFIIGLSIATSFVILGVLLSICSPFAGLWNYTITRSCAATAGQRINGVFIFSTISAIVTDFSCAIIPYIIIWRLQMPKKTKILLASVLGLSFVACAATLVRLKYIPRYTARTEFLWGLADPYIWTLIEIGIAIIIGSVPALRPLLKKIGIISTITRSRTTTATRKNPTGPGTGRMPSHRGQGLHRSRLTKNGSETYELLDAEVGMCKGGGGSRLTTGEGSEVV</sequence>
<dbReference type="PANTHER" id="PTHR33048:SF96">
    <property type="entry name" value="INTEGRAL MEMBRANE PROTEIN"/>
    <property type="match status" value="1"/>
</dbReference>
<dbReference type="InterPro" id="IPR052337">
    <property type="entry name" value="SAT4-like"/>
</dbReference>
<evidence type="ECO:0000313" key="9">
    <source>
        <dbReference type="EMBL" id="PSK34545.1"/>
    </source>
</evidence>
<comment type="similarity">
    <text evidence="5">Belongs to the SAT4 family.</text>
</comment>
<dbReference type="Proteomes" id="UP000243723">
    <property type="component" value="Unassembled WGS sequence"/>
</dbReference>
<evidence type="ECO:0000256" key="3">
    <source>
        <dbReference type="ARBA" id="ARBA00022989"/>
    </source>
</evidence>
<evidence type="ECO:0000313" key="10">
    <source>
        <dbReference type="Proteomes" id="UP000243723"/>
    </source>
</evidence>
<feature type="domain" description="Rhodopsin" evidence="8">
    <location>
        <begin position="26"/>
        <end position="262"/>
    </location>
</feature>
<dbReference type="AlphaFoldDB" id="A0A2P7YF12"/>
<feature type="transmembrane region" description="Helical" evidence="7">
    <location>
        <begin position="164"/>
        <end position="185"/>
    </location>
</feature>
<keyword evidence="10" id="KW-1185">Reference proteome</keyword>
<feature type="transmembrane region" description="Helical" evidence="7">
    <location>
        <begin position="113"/>
        <end position="144"/>
    </location>
</feature>
<feature type="transmembrane region" description="Helical" evidence="7">
    <location>
        <begin position="237"/>
        <end position="256"/>
    </location>
</feature>
<accession>A0A2P7YF12</accession>
<organism evidence="9 10">
    <name type="scientific">Elsinoe australis</name>
    <dbReference type="NCBI Taxonomy" id="40998"/>
    <lineage>
        <taxon>Eukaryota</taxon>
        <taxon>Fungi</taxon>
        <taxon>Dikarya</taxon>
        <taxon>Ascomycota</taxon>
        <taxon>Pezizomycotina</taxon>
        <taxon>Dothideomycetes</taxon>
        <taxon>Dothideomycetidae</taxon>
        <taxon>Myriangiales</taxon>
        <taxon>Elsinoaceae</taxon>
        <taxon>Elsinoe</taxon>
    </lineage>
</organism>
<name>A0A2P7YF12_9PEZI</name>
<comment type="caution">
    <text evidence="9">The sequence shown here is derived from an EMBL/GenBank/DDBJ whole genome shotgun (WGS) entry which is preliminary data.</text>
</comment>
<evidence type="ECO:0000256" key="4">
    <source>
        <dbReference type="ARBA" id="ARBA00023136"/>
    </source>
</evidence>
<dbReference type="InterPro" id="IPR049326">
    <property type="entry name" value="Rhodopsin_dom_fungi"/>
</dbReference>
<gene>
    <name evidence="9" type="ORF">B9Z65_8871</name>
</gene>
<dbReference type="OrthoDB" id="3897607at2759"/>
<feature type="transmembrane region" description="Helical" evidence="7">
    <location>
        <begin position="12"/>
        <end position="30"/>
    </location>
</feature>